<evidence type="ECO:0000256" key="7">
    <source>
        <dbReference type="ARBA" id="ARBA00022679"/>
    </source>
</evidence>
<evidence type="ECO:0000259" key="13">
    <source>
        <dbReference type="Pfam" id="PF00288"/>
    </source>
</evidence>
<reference evidence="15" key="1">
    <citation type="submission" date="2023-01" db="EMBL/GenBank/DDBJ databases">
        <title>Metagenome sequencing of chrysophaentin producing Chrysophaeum taylorii.</title>
        <authorList>
            <person name="Davison J."/>
            <person name="Bewley C."/>
        </authorList>
    </citation>
    <scope>NUCLEOTIDE SEQUENCE</scope>
    <source>
        <strain evidence="15">NIES-1699</strain>
    </source>
</reference>
<keyword evidence="6" id="KW-0028">Amino-acid biosynthesis</keyword>
<dbReference type="EC" id="2.7.1.39" evidence="4"/>
<dbReference type="Pfam" id="PF08544">
    <property type="entry name" value="GHMP_kinases_C"/>
    <property type="match status" value="1"/>
</dbReference>
<evidence type="ECO:0000256" key="11">
    <source>
        <dbReference type="ARBA" id="ARBA00022840"/>
    </source>
</evidence>
<dbReference type="InterPro" id="IPR014721">
    <property type="entry name" value="Ribsml_uS5_D2-typ_fold_subgr"/>
</dbReference>
<dbReference type="Proteomes" id="UP001230188">
    <property type="component" value="Unassembled WGS sequence"/>
</dbReference>
<dbReference type="SUPFAM" id="SSF54211">
    <property type="entry name" value="Ribosomal protein S5 domain 2-like"/>
    <property type="match status" value="1"/>
</dbReference>
<keyword evidence="16" id="KW-1185">Reference proteome</keyword>
<comment type="subcellular location">
    <subcellularLocation>
        <location evidence="1">Plastid</location>
    </subcellularLocation>
</comment>
<dbReference type="Gene3D" id="3.30.70.890">
    <property type="entry name" value="GHMP kinase, C-terminal domain"/>
    <property type="match status" value="1"/>
</dbReference>
<evidence type="ECO:0000313" key="16">
    <source>
        <dbReference type="Proteomes" id="UP001230188"/>
    </source>
</evidence>
<feature type="domain" description="GHMP kinase C-terminal" evidence="14">
    <location>
        <begin position="332"/>
        <end position="388"/>
    </location>
</feature>
<accession>A0AAD7UM81</accession>
<dbReference type="HAMAP" id="MF_00384">
    <property type="entry name" value="Homoser_kinase"/>
    <property type="match status" value="1"/>
</dbReference>
<dbReference type="InterPro" id="IPR013750">
    <property type="entry name" value="GHMP_kinase_C_dom"/>
</dbReference>
<proteinExistence type="inferred from homology"/>
<evidence type="ECO:0000256" key="4">
    <source>
        <dbReference type="ARBA" id="ARBA00012078"/>
    </source>
</evidence>
<feature type="domain" description="GHMP kinase N-terminal" evidence="13">
    <location>
        <begin position="188"/>
        <end position="262"/>
    </location>
</feature>
<evidence type="ECO:0000256" key="5">
    <source>
        <dbReference type="ARBA" id="ARBA00017858"/>
    </source>
</evidence>
<sequence>MSERVRVLGYVAAGLCLDRVVGPAVWRLIRRVLESPAETRRLAVASFCAGICATVAAIGAFARVQASEPAWLSGRNFQCKVPSVDKEGAVTGNFNLRNVYDLEMQERIRADVIEEMAIKRTSVTVRVPATSANMGPGFDCLGMALDMWSELTVSRANEFSIEASGEGSDQVPMDETNLCCMGVRKAFEVAGEAVPPLRYVCKNRIPFARGLGSSSAAIVAGLIAGLVLTGHKLTCWGEESLLQLAAEIEGHPDNVSPAIYGGIQLGIHTGKRWMSERVTVPAGMQVVVFIPETIGKTSEARAVLDTEVSRNDAVFNVGRVAWLVNAFNMQRFDNLKFGAQDRLHQPQRADRVYPHLYPLVDAATTAGAAAVFLSGAGPAVLALTSGASGDIFAQREKERVDTSVAKAMLSASEESGFEGQVFITQPVETGAHVVHAEPNFSNRLLRYRGDV</sequence>
<evidence type="ECO:0000256" key="1">
    <source>
        <dbReference type="ARBA" id="ARBA00004474"/>
    </source>
</evidence>
<dbReference type="NCBIfam" id="TIGR00191">
    <property type="entry name" value="thrB"/>
    <property type="match status" value="1"/>
</dbReference>
<evidence type="ECO:0000256" key="6">
    <source>
        <dbReference type="ARBA" id="ARBA00022605"/>
    </source>
</evidence>
<dbReference type="GO" id="GO:0005524">
    <property type="term" value="F:ATP binding"/>
    <property type="evidence" value="ECO:0007669"/>
    <property type="project" value="UniProtKB-KW"/>
</dbReference>
<dbReference type="EMBL" id="JAQMWT010000081">
    <property type="protein sequence ID" value="KAJ8611159.1"/>
    <property type="molecule type" value="Genomic_DNA"/>
</dbReference>
<dbReference type="PANTHER" id="PTHR20861">
    <property type="entry name" value="HOMOSERINE/4-DIPHOSPHOCYTIDYL-2-C-METHYL-D-ERYTHRITOL KINASE"/>
    <property type="match status" value="1"/>
</dbReference>
<dbReference type="PROSITE" id="PS00627">
    <property type="entry name" value="GHMP_KINASES_ATP"/>
    <property type="match status" value="1"/>
</dbReference>
<dbReference type="Gene3D" id="3.30.230.10">
    <property type="match status" value="1"/>
</dbReference>
<dbReference type="GO" id="GO:0009088">
    <property type="term" value="P:threonine biosynthetic process"/>
    <property type="evidence" value="ECO:0007669"/>
    <property type="project" value="UniProtKB-KW"/>
</dbReference>
<keyword evidence="8" id="KW-0791">Threonine biosynthesis</keyword>
<name>A0AAD7UM81_9STRA</name>
<dbReference type="InterPro" id="IPR036554">
    <property type="entry name" value="GHMP_kinase_C_sf"/>
</dbReference>
<evidence type="ECO:0000259" key="14">
    <source>
        <dbReference type="Pfam" id="PF08544"/>
    </source>
</evidence>
<organism evidence="15 16">
    <name type="scientific">Chrysophaeum taylorii</name>
    <dbReference type="NCBI Taxonomy" id="2483200"/>
    <lineage>
        <taxon>Eukaryota</taxon>
        <taxon>Sar</taxon>
        <taxon>Stramenopiles</taxon>
        <taxon>Ochrophyta</taxon>
        <taxon>Pelagophyceae</taxon>
        <taxon>Pelagomonadales</taxon>
        <taxon>Pelagomonadaceae</taxon>
        <taxon>Chrysophaeum</taxon>
    </lineage>
</organism>
<keyword evidence="7" id="KW-0808">Transferase</keyword>
<dbReference type="InterPro" id="IPR006203">
    <property type="entry name" value="GHMP_knse_ATP-bd_CS"/>
</dbReference>
<keyword evidence="11" id="KW-0067">ATP-binding</keyword>
<evidence type="ECO:0000313" key="15">
    <source>
        <dbReference type="EMBL" id="KAJ8611159.1"/>
    </source>
</evidence>
<protein>
    <recommendedName>
        <fullName evidence="5">Homoserine kinase</fullName>
        <ecNumber evidence="4">2.7.1.39</ecNumber>
    </recommendedName>
</protein>
<dbReference type="GO" id="GO:0009536">
    <property type="term" value="C:plastid"/>
    <property type="evidence" value="ECO:0007669"/>
    <property type="project" value="UniProtKB-SubCell"/>
</dbReference>
<comment type="similarity">
    <text evidence="3">Belongs to the GHMP kinase family. Homoserine kinase subfamily.</text>
</comment>
<evidence type="ECO:0000256" key="3">
    <source>
        <dbReference type="ARBA" id="ARBA00007370"/>
    </source>
</evidence>
<gene>
    <name evidence="15" type="ORF">CTAYLR_003589</name>
</gene>
<dbReference type="InterPro" id="IPR006204">
    <property type="entry name" value="GHMP_kinase_N_dom"/>
</dbReference>
<dbReference type="Pfam" id="PF00288">
    <property type="entry name" value="GHMP_kinases_N"/>
    <property type="match status" value="1"/>
</dbReference>
<evidence type="ECO:0000256" key="12">
    <source>
        <dbReference type="ARBA" id="ARBA00049913"/>
    </source>
</evidence>
<dbReference type="GO" id="GO:0004413">
    <property type="term" value="F:homoserine kinase activity"/>
    <property type="evidence" value="ECO:0007669"/>
    <property type="project" value="UniProtKB-EC"/>
</dbReference>
<dbReference type="SUPFAM" id="SSF55060">
    <property type="entry name" value="GHMP Kinase, C-terminal domain"/>
    <property type="match status" value="1"/>
</dbReference>
<dbReference type="InterPro" id="IPR000870">
    <property type="entry name" value="Homoserine_kinase"/>
</dbReference>
<keyword evidence="9" id="KW-0547">Nucleotide-binding</keyword>
<dbReference type="AlphaFoldDB" id="A0AAD7UM81"/>
<dbReference type="PANTHER" id="PTHR20861:SF1">
    <property type="entry name" value="HOMOSERINE KINASE"/>
    <property type="match status" value="1"/>
</dbReference>
<comment type="pathway">
    <text evidence="2">Amino-acid biosynthesis; L-threonine biosynthesis; L-threonine from L-aspartate: step 4/5.</text>
</comment>
<evidence type="ECO:0000256" key="2">
    <source>
        <dbReference type="ARBA" id="ARBA00005015"/>
    </source>
</evidence>
<comment type="catalytic activity">
    <reaction evidence="12">
        <text>L-homoserine + ATP = O-phospho-L-homoserine + ADP + H(+)</text>
        <dbReference type="Rhea" id="RHEA:13985"/>
        <dbReference type="ChEBI" id="CHEBI:15378"/>
        <dbReference type="ChEBI" id="CHEBI:30616"/>
        <dbReference type="ChEBI" id="CHEBI:57476"/>
        <dbReference type="ChEBI" id="CHEBI:57590"/>
        <dbReference type="ChEBI" id="CHEBI:456216"/>
        <dbReference type="EC" id="2.7.1.39"/>
    </reaction>
    <physiologicalReaction direction="left-to-right" evidence="12">
        <dbReference type="Rhea" id="RHEA:13986"/>
    </physiologicalReaction>
</comment>
<evidence type="ECO:0000256" key="8">
    <source>
        <dbReference type="ARBA" id="ARBA00022697"/>
    </source>
</evidence>
<comment type="caution">
    <text evidence="15">The sequence shown here is derived from an EMBL/GenBank/DDBJ whole genome shotgun (WGS) entry which is preliminary data.</text>
</comment>
<dbReference type="PRINTS" id="PR00958">
    <property type="entry name" value="HOMSERKINASE"/>
</dbReference>
<keyword evidence="10" id="KW-0418">Kinase</keyword>
<evidence type="ECO:0000256" key="9">
    <source>
        <dbReference type="ARBA" id="ARBA00022741"/>
    </source>
</evidence>
<evidence type="ECO:0000256" key="10">
    <source>
        <dbReference type="ARBA" id="ARBA00022777"/>
    </source>
</evidence>
<dbReference type="InterPro" id="IPR020568">
    <property type="entry name" value="Ribosomal_Su5_D2-typ_SF"/>
</dbReference>